<comment type="cofactor">
    <cofactor evidence="1">
        <name>pyridoxal 5'-phosphate</name>
        <dbReference type="ChEBI" id="CHEBI:597326"/>
    </cofactor>
</comment>
<keyword evidence="6" id="KW-0032">Aminotransferase</keyword>
<dbReference type="Gene3D" id="3.40.640.10">
    <property type="entry name" value="Type I PLP-dependent aspartate aminotransferase-like (Major domain)"/>
    <property type="match status" value="1"/>
</dbReference>
<accession>A0ABY8A0L8</accession>
<dbReference type="InterPro" id="IPR015424">
    <property type="entry name" value="PyrdxlP-dep_Trfase"/>
</dbReference>
<keyword evidence="3" id="KW-0808">Transferase</keyword>
<dbReference type="Gene3D" id="3.90.1150.10">
    <property type="entry name" value="Aspartate Aminotransferase, domain 1"/>
    <property type="match status" value="1"/>
</dbReference>
<dbReference type="PANTHER" id="PTHR13693">
    <property type="entry name" value="CLASS II AMINOTRANSFERASE/8-AMINO-7-OXONONANOATE SYNTHASE"/>
    <property type="match status" value="1"/>
</dbReference>
<evidence type="ECO:0000256" key="1">
    <source>
        <dbReference type="ARBA" id="ARBA00001933"/>
    </source>
</evidence>
<protein>
    <recommendedName>
        <fullName evidence="2">8-amino-7-oxononanoate synthase</fullName>
        <ecNumber evidence="2">2.3.1.47</ecNumber>
    </recommendedName>
</protein>
<dbReference type="InterPro" id="IPR004839">
    <property type="entry name" value="Aminotransferase_I/II_large"/>
</dbReference>
<dbReference type="Proteomes" id="UP001218629">
    <property type="component" value="Chromosome"/>
</dbReference>
<evidence type="ECO:0000313" key="7">
    <source>
        <dbReference type="Proteomes" id="UP001218629"/>
    </source>
</evidence>
<evidence type="ECO:0000313" key="6">
    <source>
        <dbReference type="EMBL" id="WEB38209.1"/>
    </source>
</evidence>
<reference evidence="6 7" key="1">
    <citation type="submission" date="2022-03" db="EMBL/GenBank/DDBJ databases">
        <title>Streptomyces yunnanensis P86,complete genome.</title>
        <authorList>
            <person name="Chen S."/>
            <person name="Zhang Q."/>
        </authorList>
    </citation>
    <scope>NUCLEOTIDE SEQUENCE [LARGE SCALE GENOMIC DNA]</scope>
    <source>
        <strain evidence="6 7">P86</strain>
    </source>
</reference>
<gene>
    <name evidence="6" type="ORF">MOV08_02065</name>
</gene>
<name>A0ABY8A0L8_9ACTN</name>
<dbReference type="PANTHER" id="PTHR13693:SF3">
    <property type="entry name" value="LD36009P"/>
    <property type="match status" value="1"/>
</dbReference>
<comment type="catalytic activity">
    <reaction evidence="4">
        <text>6-carboxyhexanoyl-[ACP] + L-alanine + H(+) = (8S)-8-amino-7-oxononanoate + holo-[ACP] + CO2</text>
        <dbReference type="Rhea" id="RHEA:42288"/>
        <dbReference type="Rhea" id="RHEA-COMP:9685"/>
        <dbReference type="Rhea" id="RHEA-COMP:9955"/>
        <dbReference type="ChEBI" id="CHEBI:15378"/>
        <dbReference type="ChEBI" id="CHEBI:16526"/>
        <dbReference type="ChEBI" id="CHEBI:57972"/>
        <dbReference type="ChEBI" id="CHEBI:64479"/>
        <dbReference type="ChEBI" id="CHEBI:78846"/>
        <dbReference type="ChEBI" id="CHEBI:149468"/>
        <dbReference type="EC" id="2.3.1.47"/>
    </reaction>
</comment>
<dbReference type="InterPro" id="IPR015421">
    <property type="entry name" value="PyrdxlP-dep_Trfase_major"/>
</dbReference>
<evidence type="ECO:0000256" key="3">
    <source>
        <dbReference type="ARBA" id="ARBA00022679"/>
    </source>
</evidence>
<dbReference type="RefSeq" id="WP_275305918.1">
    <property type="nucleotide sequence ID" value="NZ_CP095749.1"/>
</dbReference>
<evidence type="ECO:0000256" key="2">
    <source>
        <dbReference type="ARBA" id="ARBA00013187"/>
    </source>
</evidence>
<evidence type="ECO:0000259" key="5">
    <source>
        <dbReference type="Pfam" id="PF00155"/>
    </source>
</evidence>
<sequence>MGDHPVREEVSNHIDRMTMTGWIADAPLLDEFTSRRDIYPYYHVIEDRPTPGEVVVDGIRAVNAASTDYLGLTADPGVRAAASHAAAEYGTCWTGSPMLGTVRLHHELEEELADFLRRPAVMLTVTGFQANLTLSSLFDTGHMVIADQHIHASLLESLRLGRAECRRFGHNDVAHAERLMRISADKGKVPVIVTEGAFSLGGDLCPVPELAALVKRYGGGLIVDGAHDIGVLGTNGRGVGEHFDVEEGIDLITGTLCKAFGSVGGFVAGSVKAIRSLRHLGNAAMYSASMAPASAAAALAAVRTARARPELRAALWESARRLHRGLAQQGHRVPSWPGPAVALPAGQPDQGLKTLEDGLKTWRAFLEAGVYTGAFLPPSVAGDRLALRLSVTAAHTPQQVDRILEVVGQLLPP</sequence>
<dbReference type="InterPro" id="IPR050087">
    <property type="entry name" value="AON_synthase_class-II"/>
</dbReference>
<keyword evidence="7" id="KW-1185">Reference proteome</keyword>
<feature type="domain" description="Aminotransferase class I/classII large" evidence="5">
    <location>
        <begin position="100"/>
        <end position="406"/>
    </location>
</feature>
<dbReference type="GO" id="GO:0008483">
    <property type="term" value="F:transaminase activity"/>
    <property type="evidence" value="ECO:0007669"/>
    <property type="project" value="UniProtKB-KW"/>
</dbReference>
<dbReference type="EMBL" id="CP095749">
    <property type="protein sequence ID" value="WEB38209.1"/>
    <property type="molecule type" value="Genomic_DNA"/>
</dbReference>
<dbReference type="EC" id="2.3.1.47" evidence="2"/>
<evidence type="ECO:0000256" key="4">
    <source>
        <dbReference type="ARBA" id="ARBA00047715"/>
    </source>
</evidence>
<dbReference type="Pfam" id="PF00155">
    <property type="entry name" value="Aminotran_1_2"/>
    <property type="match status" value="1"/>
</dbReference>
<organism evidence="6 7">
    <name type="scientific">Streptomyces yunnanensis</name>
    <dbReference type="NCBI Taxonomy" id="156453"/>
    <lineage>
        <taxon>Bacteria</taxon>
        <taxon>Bacillati</taxon>
        <taxon>Actinomycetota</taxon>
        <taxon>Actinomycetes</taxon>
        <taxon>Kitasatosporales</taxon>
        <taxon>Streptomycetaceae</taxon>
        <taxon>Streptomyces</taxon>
    </lineage>
</organism>
<dbReference type="InterPro" id="IPR015422">
    <property type="entry name" value="PyrdxlP-dep_Trfase_small"/>
</dbReference>
<proteinExistence type="predicted"/>
<dbReference type="SUPFAM" id="SSF53383">
    <property type="entry name" value="PLP-dependent transferases"/>
    <property type="match status" value="1"/>
</dbReference>